<dbReference type="SMR" id="A0A0R0GEQ6"/>
<dbReference type="AlphaFoldDB" id="A0A0R0GEQ6"/>
<dbReference type="Gene3D" id="2.60.120.330">
    <property type="entry name" value="B-lactam Antibiotic, Isopenicillin N Synthase, Chain"/>
    <property type="match status" value="1"/>
</dbReference>
<organism evidence="7">
    <name type="scientific">Glycine max</name>
    <name type="common">Soybean</name>
    <name type="synonym">Glycine hispida</name>
    <dbReference type="NCBI Taxonomy" id="3847"/>
    <lineage>
        <taxon>Eukaryota</taxon>
        <taxon>Viridiplantae</taxon>
        <taxon>Streptophyta</taxon>
        <taxon>Embryophyta</taxon>
        <taxon>Tracheophyta</taxon>
        <taxon>Spermatophyta</taxon>
        <taxon>Magnoliopsida</taxon>
        <taxon>eudicotyledons</taxon>
        <taxon>Gunneridae</taxon>
        <taxon>Pentapetalae</taxon>
        <taxon>rosids</taxon>
        <taxon>fabids</taxon>
        <taxon>Fabales</taxon>
        <taxon>Fabaceae</taxon>
        <taxon>Papilionoideae</taxon>
        <taxon>50 kb inversion clade</taxon>
        <taxon>NPAAA clade</taxon>
        <taxon>indigoferoid/millettioid clade</taxon>
        <taxon>Phaseoleae</taxon>
        <taxon>Glycine</taxon>
        <taxon>Glycine subgen. Soja</taxon>
    </lineage>
</organism>
<reference evidence="8" key="2">
    <citation type="submission" date="2018-02" db="UniProtKB">
        <authorList>
            <consortium name="EnsemblPlants"/>
        </authorList>
    </citation>
    <scope>IDENTIFICATION</scope>
    <source>
        <strain evidence="8">Williams 82</strain>
    </source>
</reference>
<evidence type="ECO:0000313" key="9">
    <source>
        <dbReference type="Proteomes" id="UP000008827"/>
    </source>
</evidence>
<dbReference type="InterPro" id="IPR044861">
    <property type="entry name" value="IPNS-like_FE2OG_OXY"/>
</dbReference>
<dbReference type="Gramene" id="KRH13704">
    <property type="protein sequence ID" value="KRH13704"/>
    <property type="gene ID" value="GLYMA_15G257900"/>
</dbReference>
<dbReference type="InParanoid" id="A0A0R0GEQ6"/>
<dbReference type="GO" id="GO:0016491">
    <property type="term" value="F:oxidoreductase activity"/>
    <property type="evidence" value="ECO:0007669"/>
    <property type="project" value="UniProtKB-KW"/>
</dbReference>
<dbReference type="EnsemblPlants" id="KRH13704">
    <property type="protein sequence ID" value="KRH13704"/>
    <property type="gene ID" value="GLYMA_15G257900"/>
</dbReference>
<dbReference type="InterPro" id="IPR027443">
    <property type="entry name" value="IPNS-like_sf"/>
</dbReference>
<dbReference type="GO" id="GO:0046872">
    <property type="term" value="F:metal ion binding"/>
    <property type="evidence" value="ECO:0007669"/>
    <property type="project" value="UniProtKB-KW"/>
</dbReference>
<dbReference type="PANTHER" id="PTHR10209">
    <property type="entry name" value="OXIDOREDUCTASE, 2OG-FE II OXYGENASE FAMILY PROTEIN"/>
    <property type="match status" value="1"/>
</dbReference>
<keyword evidence="3" id="KW-0560">Oxidoreductase</keyword>
<name>A0A0R0GEQ6_SOYBN</name>
<keyword evidence="4" id="KW-0408">Iron</keyword>
<evidence type="ECO:0000313" key="8">
    <source>
        <dbReference type="EnsemblPlants" id="KRH13704"/>
    </source>
</evidence>
<feature type="domain" description="Non-haem dioxygenase N-terminal" evidence="6">
    <location>
        <begin position="76"/>
        <end position="105"/>
    </location>
</feature>
<dbReference type="Pfam" id="PF14226">
    <property type="entry name" value="DIOX_N"/>
    <property type="match status" value="1"/>
</dbReference>
<evidence type="ECO:0000256" key="1">
    <source>
        <dbReference type="ARBA" id="ARBA00008056"/>
    </source>
</evidence>
<dbReference type="Pfam" id="PF03171">
    <property type="entry name" value="2OG-FeII_Oxy"/>
    <property type="match status" value="1"/>
</dbReference>
<protein>
    <submittedName>
        <fullName evidence="7 8">Uncharacterized protein</fullName>
    </submittedName>
</protein>
<gene>
    <name evidence="7" type="ORF">GLYMA_15G257900</name>
</gene>
<dbReference type="PANTHER" id="PTHR10209:SF230">
    <property type="entry name" value="SCOPOLETIN 8-HYDROXYLASE"/>
    <property type="match status" value="1"/>
</dbReference>
<dbReference type="EMBL" id="CM000848">
    <property type="protein sequence ID" value="KRH13704.1"/>
    <property type="molecule type" value="Genomic_DNA"/>
</dbReference>
<reference evidence="7 8" key="1">
    <citation type="journal article" date="2010" name="Nature">
        <title>Genome sequence of the palaeopolyploid soybean.</title>
        <authorList>
            <person name="Schmutz J."/>
            <person name="Cannon S.B."/>
            <person name="Schlueter J."/>
            <person name="Ma J."/>
            <person name="Mitros T."/>
            <person name="Nelson W."/>
            <person name="Hyten D.L."/>
            <person name="Song Q."/>
            <person name="Thelen J.J."/>
            <person name="Cheng J."/>
            <person name="Xu D."/>
            <person name="Hellsten U."/>
            <person name="May G.D."/>
            <person name="Yu Y."/>
            <person name="Sakurai T."/>
            <person name="Umezawa T."/>
            <person name="Bhattacharyya M.K."/>
            <person name="Sandhu D."/>
            <person name="Valliyodan B."/>
            <person name="Lindquist E."/>
            <person name="Peto M."/>
            <person name="Grant D."/>
            <person name="Shu S."/>
            <person name="Goodstein D."/>
            <person name="Barry K."/>
            <person name="Futrell-Griggs M."/>
            <person name="Abernathy B."/>
            <person name="Du J."/>
            <person name="Tian Z."/>
            <person name="Zhu L."/>
            <person name="Gill N."/>
            <person name="Joshi T."/>
            <person name="Libault M."/>
            <person name="Sethuraman A."/>
            <person name="Zhang X.-C."/>
            <person name="Shinozaki K."/>
            <person name="Nguyen H.T."/>
            <person name="Wing R.A."/>
            <person name="Cregan P."/>
            <person name="Specht J."/>
            <person name="Grimwood J."/>
            <person name="Rokhsar D."/>
            <person name="Stacey G."/>
            <person name="Shoemaker R.C."/>
            <person name="Jackson S.A."/>
        </authorList>
    </citation>
    <scope>NUCLEOTIDE SEQUENCE</scope>
    <source>
        <strain evidence="8">cv. Williams 82</strain>
        <tissue evidence="7">Callus</tissue>
    </source>
</reference>
<dbReference type="SUPFAM" id="SSF51197">
    <property type="entry name" value="Clavaminate synthase-like"/>
    <property type="match status" value="1"/>
</dbReference>
<keyword evidence="2" id="KW-0479">Metal-binding</keyword>
<feature type="domain" description="Isopenicillin N synthase-like Fe(2+) 2OG dioxygenase" evidence="5">
    <location>
        <begin position="175"/>
        <end position="212"/>
    </location>
</feature>
<sequence length="219" mass="24475">MALSFNTSNSLYDFVVREGNGVKGVADLGLSELPERYIKPPEERMDKQDSRTCDAPPIDLSKLNVPEHEKVVDEIVVNHGVPLELLESLKDAAHTFFNLPPEKKASQNLGLALCLRKWTWEWKDFISKVCRSDEDALQNWPNQCRGIVKILISKLGVSAYGSRIEQILGVKIVNMNNYPPCPNPELTVGVGRHSDLGTITVLLQDGIGDLYVKMEEDNC</sequence>
<evidence type="ECO:0000259" key="6">
    <source>
        <dbReference type="Pfam" id="PF14226"/>
    </source>
</evidence>
<comment type="similarity">
    <text evidence="1">Belongs to the iron/ascorbate-dependent oxidoreductase family.</text>
</comment>
<accession>A0A0R0GEQ6</accession>
<evidence type="ECO:0000256" key="3">
    <source>
        <dbReference type="ARBA" id="ARBA00023002"/>
    </source>
</evidence>
<proteinExistence type="inferred from homology"/>
<dbReference type="Proteomes" id="UP000008827">
    <property type="component" value="Chromosome 15"/>
</dbReference>
<dbReference type="OMA" id="ICMNDEE"/>
<evidence type="ECO:0000256" key="4">
    <source>
        <dbReference type="ARBA" id="ARBA00023004"/>
    </source>
</evidence>
<dbReference type="InterPro" id="IPR026992">
    <property type="entry name" value="DIOX_N"/>
</dbReference>
<evidence type="ECO:0000256" key="2">
    <source>
        <dbReference type="ARBA" id="ARBA00022723"/>
    </source>
</evidence>
<reference evidence="7" key="3">
    <citation type="submission" date="2018-07" db="EMBL/GenBank/DDBJ databases">
        <title>WGS assembly of Glycine max.</title>
        <authorList>
            <person name="Schmutz J."/>
            <person name="Cannon S."/>
            <person name="Schlueter J."/>
            <person name="Ma J."/>
            <person name="Mitros T."/>
            <person name="Nelson W."/>
            <person name="Hyten D."/>
            <person name="Song Q."/>
            <person name="Thelen J."/>
            <person name="Cheng J."/>
            <person name="Xu D."/>
            <person name="Hellsten U."/>
            <person name="May G."/>
            <person name="Yu Y."/>
            <person name="Sakurai T."/>
            <person name="Umezawa T."/>
            <person name="Bhattacharyya M."/>
            <person name="Sandhu D."/>
            <person name="Valliyodan B."/>
            <person name="Lindquist E."/>
            <person name="Peto M."/>
            <person name="Grant D."/>
            <person name="Shu S."/>
            <person name="Goodstein D."/>
            <person name="Barry K."/>
            <person name="Futrell-Griggs M."/>
            <person name="Abernathy B."/>
            <person name="Du J."/>
            <person name="Tian Z."/>
            <person name="Zhu L."/>
            <person name="Gill N."/>
            <person name="Joshi T."/>
            <person name="Libault M."/>
            <person name="Sethuraman A."/>
            <person name="Zhang X."/>
            <person name="Shinozaki K."/>
            <person name="Nguyen H."/>
            <person name="Wing R."/>
            <person name="Cregan P."/>
            <person name="Specht J."/>
            <person name="Grimwood J."/>
            <person name="Rokhsar D."/>
            <person name="Stacey G."/>
            <person name="Shoemaker R."/>
            <person name="Jackson S."/>
        </authorList>
    </citation>
    <scope>NUCLEOTIDE SEQUENCE</scope>
    <source>
        <tissue evidence="7">Callus</tissue>
    </source>
</reference>
<evidence type="ECO:0000313" key="7">
    <source>
        <dbReference type="EMBL" id="KRH13704.1"/>
    </source>
</evidence>
<keyword evidence="9" id="KW-1185">Reference proteome</keyword>
<evidence type="ECO:0000259" key="5">
    <source>
        <dbReference type="Pfam" id="PF03171"/>
    </source>
</evidence>